<feature type="domain" description="Histidine kinase" evidence="10">
    <location>
        <begin position="251"/>
        <end position="454"/>
    </location>
</feature>
<evidence type="ECO:0000256" key="3">
    <source>
        <dbReference type="ARBA" id="ARBA00022553"/>
    </source>
</evidence>
<evidence type="ECO:0000313" key="11">
    <source>
        <dbReference type="EMBL" id="BBB90562.1"/>
    </source>
</evidence>
<dbReference type="Proteomes" id="UP000276437">
    <property type="component" value="Chromosome"/>
</dbReference>
<dbReference type="Pfam" id="PF00512">
    <property type="entry name" value="HisKA"/>
    <property type="match status" value="1"/>
</dbReference>
<dbReference type="SUPFAM" id="SSF55785">
    <property type="entry name" value="PYP-like sensor domain (PAS domain)"/>
    <property type="match status" value="1"/>
</dbReference>
<evidence type="ECO:0000256" key="6">
    <source>
        <dbReference type="ARBA" id="ARBA00022777"/>
    </source>
</evidence>
<keyword evidence="6 11" id="KW-0418">Kinase</keyword>
<name>A0A348AHL4_9FIRM</name>
<evidence type="ECO:0000256" key="4">
    <source>
        <dbReference type="ARBA" id="ARBA00022679"/>
    </source>
</evidence>
<dbReference type="AlphaFoldDB" id="A0A348AHL4"/>
<feature type="transmembrane region" description="Helical" evidence="9">
    <location>
        <begin position="36"/>
        <end position="61"/>
    </location>
</feature>
<gene>
    <name evidence="11" type="primary">kinE_5</name>
    <name evidence="11" type="ORF">MAMMFC1_01216</name>
</gene>
<keyword evidence="3" id="KW-0597">Phosphoprotein</keyword>
<reference evidence="11 12" key="1">
    <citation type="journal article" date="2018" name="Int. J. Syst. Evol. Microbiol.">
        <title>Methylomusa anaerophila gen. nov., sp. nov., an anaerobic methanol-utilizing bacterium isolated from a microbial fuel cell.</title>
        <authorList>
            <person name="Amano N."/>
            <person name="Yamamuro A."/>
            <person name="Miyahara M."/>
            <person name="Kouzuma A."/>
            <person name="Abe T."/>
            <person name="Watanabe K."/>
        </authorList>
    </citation>
    <scope>NUCLEOTIDE SEQUENCE [LARGE SCALE GENOMIC DNA]</scope>
    <source>
        <strain evidence="11 12">MMFC1</strain>
    </source>
</reference>
<keyword evidence="8" id="KW-0902">Two-component regulatory system</keyword>
<accession>A0A348AHL4</accession>
<dbReference type="Pfam" id="PF02518">
    <property type="entry name" value="HATPase_c"/>
    <property type="match status" value="1"/>
</dbReference>
<keyword evidence="9" id="KW-0812">Transmembrane</keyword>
<dbReference type="SUPFAM" id="SSF55874">
    <property type="entry name" value="ATPase domain of HSP90 chaperone/DNA topoisomerase II/histidine kinase"/>
    <property type="match status" value="1"/>
</dbReference>
<dbReference type="SMART" id="SM00387">
    <property type="entry name" value="HATPase_c"/>
    <property type="match status" value="1"/>
</dbReference>
<keyword evidence="4 11" id="KW-0808">Transferase</keyword>
<dbReference type="EC" id="2.7.13.3" evidence="2"/>
<dbReference type="InterPro" id="IPR035965">
    <property type="entry name" value="PAS-like_dom_sf"/>
</dbReference>
<dbReference type="EMBL" id="AP018449">
    <property type="protein sequence ID" value="BBB90562.1"/>
    <property type="molecule type" value="Genomic_DNA"/>
</dbReference>
<feature type="transmembrane region" description="Helical" evidence="9">
    <location>
        <begin position="12"/>
        <end position="30"/>
    </location>
</feature>
<evidence type="ECO:0000256" key="8">
    <source>
        <dbReference type="ARBA" id="ARBA00023012"/>
    </source>
</evidence>
<organism evidence="11 12">
    <name type="scientific">Methylomusa anaerophila</name>
    <dbReference type="NCBI Taxonomy" id="1930071"/>
    <lineage>
        <taxon>Bacteria</taxon>
        <taxon>Bacillati</taxon>
        <taxon>Bacillota</taxon>
        <taxon>Negativicutes</taxon>
        <taxon>Selenomonadales</taxon>
        <taxon>Sporomusaceae</taxon>
        <taxon>Methylomusa</taxon>
    </lineage>
</organism>
<dbReference type="SUPFAM" id="SSF47384">
    <property type="entry name" value="Homodimeric domain of signal transducing histidine kinase"/>
    <property type="match status" value="1"/>
</dbReference>
<comment type="catalytic activity">
    <reaction evidence="1">
        <text>ATP + protein L-histidine = ADP + protein N-phospho-L-histidine.</text>
        <dbReference type="EC" id="2.7.13.3"/>
    </reaction>
</comment>
<dbReference type="InterPro" id="IPR004358">
    <property type="entry name" value="Sig_transdc_His_kin-like_C"/>
</dbReference>
<keyword evidence="9" id="KW-1133">Transmembrane helix</keyword>
<dbReference type="SMART" id="SM00388">
    <property type="entry name" value="HisKA"/>
    <property type="match status" value="1"/>
</dbReference>
<keyword evidence="7" id="KW-0067">ATP-binding</keyword>
<dbReference type="GO" id="GO:0000155">
    <property type="term" value="F:phosphorelay sensor kinase activity"/>
    <property type="evidence" value="ECO:0007669"/>
    <property type="project" value="InterPro"/>
</dbReference>
<protein>
    <recommendedName>
        <fullName evidence="2">histidine kinase</fullName>
        <ecNumber evidence="2">2.7.13.3</ecNumber>
    </recommendedName>
</protein>
<evidence type="ECO:0000256" key="1">
    <source>
        <dbReference type="ARBA" id="ARBA00000085"/>
    </source>
</evidence>
<dbReference type="KEGG" id="mana:MAMMFC1_01216"/>
<evidence type="ECO:0000256" key="7">
    <source>
        <dbReference type="ARBA" id="ARBA00022840"/>
    </source>
</evidence>
<dbReference type="PANTHER" id="PTHR43065:SF10">
    <property type="entry name" value="PEROXIDE STRESS-ACTIVATED HISTIDINE KINASE MAK3"/>
    <property type="match status" value="1"/>
</dbReference>
<dbReference type="Gene3D" id="3.30.565.10">
    <property type="entry name" value="Histidine kinase-like ATPase, C-terminal domain"/>
    <property type="match status" value="1"/>
</dbReference>
<keyword evidence="5" id="KW-0547">Nucleotide-binding</keyword>
<dbReference type="GO" id="GO:0005524">
    <property type="term" value="F:ATP binding"/>
    <property type="evidence" value="ECO:0007669"/>
    <property type="project" value="UniProtKB-KW"/>
</dbReference>
<dbReference type="InterPro" id="IPR003594">
    <property type="entry name" value="HATPase_dom"/>
</dbReference>
<dbReference type="CDD" id="cd00082">
    <property type="entry name" value="HisKA"/>
    <property type="match status" value="1"/>
</dbReference>
<evidence type="ECO:0000256" key="5">
    <source>
        <dbReference type="ARBA" id="ARBA00022741"/>
    </source>
</evidence>
<dbReference type="Gene3D" id="1.10.287.130">
    <property type="match status" value="1"/>
</dbReference>
<keyword evidence="12" id="KW-1185">Reference proteome</keyword>
<keyword evidence="9" id="KW-0472">Membrane</keyword>
<dbReference type="InterPro" id="IPR036097">
    <property type="entry name" value="HisK_dim/P_sf"/>
</dbReference>
<evidence type="ECO:0000256" key="2">
    <source>
        <dbReference type="ARBA" id="ARBA00012438"/>
    </source>
</evidence>
<dbReference type="InterPro" id="IPR036890">
    <property type="entry name" value="HATPase_C_sf"/>
</dbReference>
<dbReference type="PANTHER" id="PTHR43065">
    <property type="entry name" value="SENSOR HISTIDINE KINASE"/>
    <property type="match status" value="1"/>
</dbReference>
<dbReference type="PRINTS" id="PR00344">
    <property type="entry name" value="BCTRLSENSOR"/>
</dbReference>
<sequence length="461" mass="52501">MCRSWLLKVHTIINIVILMPVLAFGWYAINRGTQNLAHWIIFSLSIWLSMSGIIAVLFIWFDSYIRRLAKQIADENDDHAIVQEFPQLLPILETVIQLRKKYTDEVNRVEQLLAVSPFADVIDACPVAMVAVDRDCIIRAYNEAYMSLIKDLRQEKSKLIGISIAEVRDETGITLKERLFANVFKGTSVKDKQINILGRKWLASANPLWDKESGEVNGGIAVFYEITEYEYLREEIRRLDRLNIVGEMAASVAHEIRNPMTTVRGYLQFMARKNESVESYEMLISELDRANELIEEYLSLARNKPVEKKLSNINDIVHSIYLLLNADTLKQGILLKLELEPDLPALLLNEKEIRQLILNLYRNAEDAIDGKGSIVIRTRKDGEYICLDVEDTGCGIAVSCLEKVMRPFYTTKRSGTGMGLSVCRNIAERHNGQILINSVINQGTTVTVCFNLKKIEICDDL</sequence>
<dbReference type="PROSITE" id="PS50109">
    <property type="entry name" value="HIS_KIN"/>
    <property type="match status" value="1"/>
</dbReference>
<evidence type="ECO:0000259" key="10">
    <source>
        <dbReference type="PROSITE" id="PS50109"/>
    </source>
</evidence>
<evidence type="ECO:0000256" key="9">
    <source>
        <dbReference type="SAM" id="Phobius"/>
    </source>
</evidence>
<dbReference type="Gene3D" id="3.30.450.20">
    <property type="entry name" value="PAS domain"/>
    <property type="match status" value="1"/>
</dbReference>
<dbReference type="InterPro" id="IPR005467">
    <property type="entry name" value="His_kinase_dom"/>
</dbReference>
<proteinExistence type="predicted"/>
<dbReference type="InterPro" id="IPR003661">
    <property type="entry name" value="HisK_dim/P_dom"/>
</dbReference>
<evidence type="ECO:0000313" key="12">
    <source>
        <dbReference type="Proteomes" id="UP000276437"/>
    </source>
</evidence>